<sequence>MKKIVSIIMVLSLMVLAACSMDSGLKDDKKEKKDSMKDVKVGVSISTLNNPFFVSLKDGIEKEAKEKGMKVTVVDAQDDTAKQISGIEDLILQKVDVLLVNPTDSTAISSAVQSANEAGIPVITIDRSSDEGDIETFIASDNVAGGEMAAEYLVKELGEKAKVVELEGVSGASATRERGKGFHNIADKQLDVLTSQTAEFDRTKGLNVMENILQGNKDVQAVFAHNDEMALGAIEAIKAAGKDIIVVGFDGNDDALKAVENGELKATIAQQPALIGVEAVNAAEKILKGDKVDDTISVPLKLVTKE</sequence>
<keyword evidence="3 4" id="KW-0732">Signal</keyword>
<dbReference type="EMBL" id="CP017704">
    <property type="protein sequence ID" value="ASS94642.1"/>
    <property type="molecule type" value="Genomic_DNA"/>
</dbReference>
<evidence type="ECO:0000256" key="1">
    <source>
        <dbReference type="ARBA" id="ARBA00004196"/>
    </source>
</evidence>
<feature type="domain" description="Periplasmic binding protein" evidence="5">
    <location>
        <begin position="41"/>
        <end position="291"/>
    </location>
</feature>
<dbReference type="OrthoDB" id="9814427at2"/>
<evidence type="ECO:0000256" key="3">
    <source>
        <dbReference type="ARBA" id="ARBA00022729"/>
    </source>
</evidence>
<evidence type="ECO:0000256" key="2">
    <source>
        <dbReference type="ARBA" id="ARBA00007639"/>
    </source>
</evidence>
<dbReference type="Pfam" id="PF13407">
    <property type="entry name" value="Peripla_BP_4"/>
    <property type="match status" value="1"/>
</dbReference>
<reference evidence="6 7" key="1">
    <citation type="submission" date="2016-10" db="EMBL/GenBank/DDBJ databases">
        <title>The whole genome sequencing and assembly of Bacillus simplex DSM 1321 strain.</title>
        <authorList>
            <person name="Park M.-K."/>
            <person name="Lee Y.-J."/>
            <person name="Yi H."/>
            <person name="Bahn Y.-S."/>
            <person name="Kim J.F."/>
            <person name="Lee D.-W."/>
        </authorList>
    </citation>
    <scope>NUCLEOTIDE SEQUENCE [LARGE SCALE GENOMIC DNA]</scope>
    <source>
        <strain evidence="6 7">DSM 1321</strain>
    </source>
</reference>
<dbReference type="GO" id="GO:0030246">
    <property type="term" value="F:carbohydrate binding"/>
    <property type="evidence" value="ECO:0007669"/>
    <property type="project" value="UniProtKB-ARBA"/>
</dbReference>
<dbReference type="GO" id="GO:0030313">
    <property type="term" value="C:cell envelope"/>
    <property type="evidence" value="ECO:0007669"/>
    <property type="project" value="UniProtKB-SubCell"/>
</dbReference>
<evidence type="ECO:0000313" key="7">
    <source>
        <dbReference type="Proteomes" id="UP000214618"/>
    </source>
</evidence>
<dbReference type="PANTHER" id="PTHR46847:SF1">
    <property type="entry name" value="D-ALLOSE-BINDING PERIPLASMIC PROTEIN-RELATED"/>
    <property type="match status" value="1"/>
</dbReference>
<feature type="chain" id="PRO_5011238596" evidence="4">
    <location>
        <begin position="18"/>
        <end position="306"/>
    </location>
</feature>
<dbReference type="PANTHER" id="PTHR46847">
    <property type="entry name" value="D-ALLOSE-BINDING PERIPLASMIC PROTEIN-RELATED"/>
    <property type="match status" value="1"/>
</dbReference>
<dbReference type="SUPFAM" id="SSF53822">
    <property type="entry name" value="Periplasmic binding protein-like I"/>
    <property type="match status" value="1"/>
</dbReference>
<evidence type="ECO:0000313" key="6">
    <source>
        <dbReference type="EMBL" id="ASS94642.1"/>
    </source>
</evidence>
<name>A0A223EHC8_9BACI</name>
<dbReference type="AlphaFoldDB" id="A0A223EHC8"/>
<dbReference type="RefSeq" id="WP_063234270.1">
    <property type="nucleotide sequence ID" value="NZ_BCVO01000014.1"/>
</dbReference>
<dbReference type="NCBIfam" id="NF007936">
    <property type="entry name" value="PRK10653.1"/>
    <property type="match status" value="1"/>
</dbReference>
<dbReference type="GeneID" id="56473542"/>
<dbReference type="InterPro" id="IPR025997">
    <property type="entry name" value="SBP_2_dom"/>
</dbReference>
<protein>
    <submittedName>
        <fullName evidence="6">D-ribose ABC transporter substrate-binding protein</fullName>
    </submittedName>
</protein>
<dbReference type="InterPro" id="IPR028082">
    <property type="entry name" value="Peripla_BP_I"/>
</dbReference>
<dbReference type="Gene3D" id="3.40.50.2300">
    <property type="match status" value="2"/>
</dbReference>
<organism evidence="6 7">
    <name type="scientific">Peribacillus simplex NBRC 15720 = DSM 1321</name>
    <dbReference type="NCBI Taxonomy" id="1349754"/>
    <lineage>
        <taxon>Bacteria</taxon>
        <taxon>Bacillati</taxon>
        <taxon>Bacillota</taxon>
        <taxon>Bacilli</taxon>
        <taxon>Bacillales</taxon>
        <taxon>Bacillaceae</taxon>
        <taxon>Peribacillus</taxon>
    </lineage>
</organism>
<gene>
    <name evidence="6" type="ORF">BS1321_12365</name>
</gene>
<feature type="signal peptide" evidence="4">
    <location>
        <begin position="1"/>
        <end position="17"/>
    </location>
</feature>
<dbReference type="Proteomes" id="UP000214618">
    <property type="component" value="Chromosome"/>
</dbReference>
<dbReference type="CDD" id="cd06323">
    <property type="entry name" value="PBP1_ribose_binding"/>
    <property type="match status" value="1"/>
</dbReference>
<dbReference type="PROSITE" id="PS51257">
    <property type="entry name" value="PROKAR_LIPOPROTEIN"/>
    <property type="match status" value="1"/>
</dbReference>
<comment type="subcellular location">
    <subcellularLocation>
        <location evidence="1">Cell envelope</location>
    </subcellularLocation>
</comment>
<accession>A0A223EHC8</accession>
<evidence type="ECO:0000259" key="5">
    <source>
        <dbReference type="Pfam" id="PF13407"/>
    </source>
</evidence>
<evidence type="ECO:0000256" key="4">
    <source>
        <dbReference type="SAM" id="SignalP"/>
    </source>
</evidence>
<proteinExistence type="inferred from homology"/>
<comment type="similarity">
    <text evidence="2">Belongs to the bacterial solute-binding protein 2 family.</text>
</comment>